<dbReference type="PANTHER" id="PTHR30037">
    <property type="entry name" value="DNA-3-METHYLADENINE GLYCOSYLASE 1"/>
    <property type="match status" value="1"/>
</dbReference>
<proteinExistence type="predicted"/>
<evidence type="ECO:0000313" key="2">
    <source>
        <dbReference type="Proteomes" id="UP001227964"/>
    </source>
</evidence>
<dbReference type="NCBIfam" id="TIGR00624">
    <property type="entry name" value="tag"/>
    <property type="match status" value="1"/>
</dbReference>
<name>A0ABT7IF67_9GAMM</name>
<dbReference type="InterPro" id="IPR052891">
    <property type="entry name" value="DNA-3mA_glycosylase"/>
</dbReference>
<dbReference type="Gene3D" id="1.10.340.30">
    <property type="entry name" value="Hypothetical protein, domain 2"/>
    <property type="match status" value="1"/>
</dbReference>
<keyword evidence="1" id="KW-0378">Hydrolase</keyword>
<comment type="caution">
    <text evidence="1">The sequence shown here is derived from an EMBL/GenBank/DDBJ whole genome shotgun (WGS) entry which is preliminary data.</text>
</comment>
<organism evidence="1 2">
    <name type="scientific">Marinobacter azerbaijanicus</name>
    <dbReference type="NCBI Taxonomy" id="3050455"/>
    <lineage>
        <taxon>Bacteria</taxon>
        <taxon>Pseudomonadati</taxon>
        <taxon>Pseudomonadota</taxon>
        <taxon>Gammaproteobacteria</taxon>
        <taxon>Pseudomonadales</taxon>
        <taxon>Marinobacteraceae</taxon>
        <taxon>Marinobacter</taxon>
    </lineage>
</organism>
<dbReference type="InterPro" id="IPR004597">
    <property type="entry name" value="Tag"/>
</dbReference>
<dbReference type="InterPro" id="IPR011257">
    <property type="entry name" value="DNA_glycosylase"/>
</dbReference>
<sequence>MKDQQRCPWCGDDPLYVAYHDNVWGRPEYDNLALFEKLCLDGQQAGLSWITILRKQENYRAAYDHFDPQLIASYDNSKIESLLQDRGIVRNRLKVESIIRNARGYLELTEQGHSFSDFLWSFVDGQPVQNHWNSISEVPVYTPEAEAMSRALKQRGFNFVGPTIVYAFMQAVGMVNDHLTYCPQHPVCRDLAGKG</sequence>
<dbReference type="InterPro" id="IPR005019">
    <property type="entry name" value="Adenine_glyco"/>
</dbReference>
<dbReference type="GO" id="GO:0008725">
    <property type="term" value="F:DNA-3-methyladenine glycosylase activity"/>
    <property type="evidence" value="ECO:0007669"/>
    <property type="project" value="UniProtKB-EC"/>
</dbReference>
<accession>A0ABT7IF67</accession>
<keyword evidence="2" id="KW-1185">Reference proteome</keyword>
<evidence type="ECO:0000313" key="1">
    <source>
        <dbReference type="EMBL" id="MDL0432804.1"/>
    </source>
</evidence>
<protein>
    <submittedName>
        <fullName evidence="1">DNA-3-methyladenine glycosylase I</fullName>
        <ecNumber evidence="1">3.2.2.20</ecNumber>
    </submittedName>
</protein>
<dbReference type="Pfam" id="PF03352">
    <property type="entry name" value="Adenine_glyco"/>
    <property type="match status" value="1"/>
</dbReference>
<keyword evidence="1" id="KW-0326">Glycosidase</keyword>
<gene>
    <name evidence="1" type="ORF">QPM17_16800</name>
</gene>
<dbReference type="EMBL" id="JASSVS010000009">
    <property type="protein sequence ID" value="MDL0432804.1"/>
    <property type="molecule type" value="Genomic_DNA"/>
</dbReference>
<dbReference type="PANTHER" id="PTHR30037:SF4">
    <property type="entry name" value="DNA-3-METHYLADENINE GLYCOSYLASE I"/>
    <property type="match status" value="1"/>
</dbReference>
<dbReference type="EC" id="3.2.2.20" evidence="1"/>
<dbReference type="SUPFAM" id="SSF48150">
    <property type="entry name" value="DNA-glycosylase"/>
    <property type="match status" value="1"/>
</dbReference>
<reference evidence="1 2" key="1">
    <citation type="submission" date="2023-06" db="EMBL/GenBank/DDBJ databases">
        <title>Marinobacter azerbaijanicus a moderately halophilic, isolated from Urmia Lake in Azerbaijan region of Iran.</title>
        <authorList>
            <person name="Sanchez-Porro C."/>
            <person name="Aghdam E.M."/>
            <person name="Saheb S.M."/>
            <person name="Tarhriz V."/>
            <person name="Kazemi E."/>
            <person name="Ammozegar M.A."/>
            <person name="Ventosa A."/>
            <person name="Hejazi M.S."/>
        </authorList>
    </citation>
    <scope>NUCLEOTIDE SEQUENCE [LARGE SCALE GENOMIC DNA]</scope>
    <source>
        <strain evidence="1 2">TBZ242</strain>
    </source>
</reference>
<dbReference type="RefSeq" id="WP_285392084.1">
    <property type="nucleotide sequence ID" value="NZ_JASSVS010000009.1"/>
</dbReference>
<dbReference type="Proteomes" id="UP001227964">
    <property type="component" value="Unassembled WGS sequence"/>
</dbReference>